<evidence type="ECO:0000259" key="1">
    <source>
        <dbReference type="Pfam" id="PF00135"/>
    </source>
</evidence>
<dbReference type="Gene3D" id="3.40.50.1820">
    <property type="entry name" value="alpha/beta hydrolase"/>
    <property type="match status" value="2"/>
</dbReference>
<evidence type="ECO:0000313" key="3">
    <source>
        <dbReference type="Proteomes" id="UP000249056"/>
    </source>
</evidence>
<dbReference type="EMBL" id="QKRW01000035">
    <property type="protein sequence ID" value="RAL61034.1"/>
    <property type="molecule type" value="Genomic_DNA"/>
</dbReference>
<protein>
    <recommendedName>
        <fullName evidence="1">Carboxylesterase type B domain-containing protein</fullName>
    </recommendedName>
</protein>
<comment type="caution">
    <text evidence="2">The sequence shown here is derived from an EMBL/GenBank/DDBJ whole genome shotgun (WGS) entry which is preliminary data.</text>
</comment>
<reference evidence="2 3" key="1">
    <citation type="submission" date="2018-06" db="EMBL/GenBank/DDBJ databases">
        <title>Genome Sequence of the Brown Rot Fungal Pathogen Monilinia fructigena.</title>
        <authorList>
            <person name="Landi L."/>
            <person name="De Miccolis Angelini R.M."/>
            <person name="Pollastro S."/>
            <person name="Abate D."/>
            <person name="Faretra F."/>
            <person name="Romanazzi G."/>
        </authorList>
    </citation>
    <scope>NUCLEOTIDE SEQUENCE [LARGE SCALE GENOMIC DNA]</scope>
    <source>
        <strain evidence="2 3">Mfrg269</strain>
    </source>
</reference>
<evidence type="ECO:0000313" key="2">
    <source>
        <dbReference type="EMBL" id="RAL61034.1"/>
    </source>
</evidence>
<dbReference type="PANTHER" id="PTHR11559">
    <property type="entry name" value="CARBOXYLESTERASE"/>
    <property type="match status" value="1"/>
</dbReference>
<name>A0A395IMC8_9HELO</name>
<dbReference type="InterPro" id="IPR029058">
    <property type="entry name" value="AB_hydrolase_fold"/>
</dbReference>
<dbReference type="OrthoDB" id="408631at2759"/>
<dbReference type="InterPro" id="IPR002018">
    <property type="entry name" value="CarbesteraseB"/>
</dbReference>
<sequence>MPVIVWFFGDGFVQGGTNSLYYNPQTWVQRTQEHIVITVNFRSNIFGFPNAAHLTEQNLGILDMRLALEWVRDNVVGFGGDPSKIIAWGQSAGAIAIDYLSVAYPSNPIFSGMILDSGTAFYPRSVTESFDTSHSNFSSISAALGCNVSKSEIDCLRNATWQDIEAAVQNASSIVNFLPVSDERIVFANYTERFNTGFDTMANFPNISPPEYPGAYHAAELPLLFGTAAQYHGLSTEYEDDVSEKFQDLWVKFAKNTQDGLRDAGWSPYEEGKAILIGGTDTPLKLLNITDLDGAHAQHNKPDKTSSLLSIDTIVVNGNYVLVPS</sequence>
<accession>A0A395IMC8</accession>
<dbReference type="AlphaFoldDB" id="A0A395IMC8"/>
<dbReference type="SUPFAM" id="SSF53474">
    <property type="entry name" value="alpha/beta-Hydrolases"/>
    <property type="match status" value="1"/>
</dbReference>
<organism evidence="2 3">
    <name type="scientific">Monilinia fructigena</name>
    <dbReference type="NCBI Taxonomy" id="38457"/>
    <lineage>
        <taxon>Eukaryota</taxon>
        <taxon>Fungi</taxon>
        <taxon>Dikarya</taxon>
        <taxon>Ascomycota</taxon>
        <taxon>Pezizomycotina</taxon>
        <taxon>Leotiomycetes</taxon>
        <taxon>Helotiales</taxon>
        <taxon>Sclerotiniaceae</taxon>
        <taxon>Monilinia</taxon>
    </lineage>
</organism>
<dbReference type="Pfam" id="PF00135">
    <property type="entry name" value="COesterase"/>
    <property type="match status" value="1"/>
</dbReference>
<proteinExistence type="predicted"/>
<dbReference type="InterPro" id="IPR050309">
    <property type="entry name" value="Type-B_Carboxylest/Lipase"/>
</dbReference>
<keyword evidence="3" id="KW-1185">Reference proteome</keyword>
<dbReference type="Proteomes" id="UP000249056">
    <property type="component" value="Unassembled WGS sequence"/>
</dbReference>
<gene>
    <name evidence="2" type="ORF">DID88_010130</name>
</gene>
<feature type="domain" description="Carboxylesterase type B" evidence="1">
    <location>
        <begin position="2"/>
        <end position="186"/>
    </location>
</feature>